<evidence type="ECO:0000256" key="3">
    <source>
        <dbReference type="ARBA" id="ARBA00022692"/>
    </source>
</evidence>
<gene>
    <name evidence="9" type="ORF">CLAFUR5_03046</name>
</gene>
<dbReference type="InterPro" id="IPR036837">
    <property type="entry name" value="Cation_efflux_CTD_sf"/>
</dbReference>
<evidence type="ECO:0000256" key="4">
    <source>
        <dbReference type="ARBA" id="ARBA00022989"/>
    </source>
</evidence>
<dbReference type="InterPro" id="IPR058533">
    <property type="entry name" value="Cation_efflux_TM"/>
</dbReference>
<comment type="subcellular location">
    <subcellularLocation>
        <location evidence="1">Membrane</location>
        <topology evidence="1">Multi-pass membrane protein</topology>
    </subcellularLocation>
</comment>
<dbReference type="PANTHER" id="PTHR43840">
    <property type="entry name" value="MITOCHONDRIAL METAL TRANSPORTER 1-RELATED"/>
    <property type="match status" value="1"/>
</dbReference>
<feature type="transmembrane region" description="Helical" evidence="7">
    <location>
        <begin position="310"/>
        <end position="330"/>
    </location>
</feature>
<accession>A0A9Q8LB34</accession>
<sequence>MVGKRAINTKEREQPRRTHTGNRRPVSSASRNSGRDDLESGLRNRPNGFANGNASRHDARPRPDAVNRKPKPDVWRFKDAAKTALEDRRREELKNTLLESVDRNELEQFRKSDEELKEIKNKKVRRFYEEQNDRLNDWLEVDAIVMAVADDVLESMDPDPDNDGDQERGGGIQAVQGNIHELLPEDEKEKRNKAEKRAKIAINVNVVANIILLIGKIVAAFSSGSLSLIASLTDSALDLLCTLIVWTTNKLVSWRLSFLNKKFPVGRKRLEPLGILVFSIIMVISFAQILQESVEKIMPLKGTAEKLPAIAIGALVATVVVKGVIWFGCIPIKTTQVQALAQDCKTDVIFNTLSLLFPVIGYYADAWWLDPVGAGLLSLFIIYDWGETCFENVIRLSGQAANEKLQKKLMYLAYRFSPVVDGFKSVVAYHAGDGIWVEYDVLLPADTKLYRSHDIAETLQYCCEGLDEVDRAFVTMDYSVTGPVGHAADAERA</sequence>
<protein>
    <submittedName>
        <fullName evidence="9">Metal tolerance protein 3</fullName>
    </submittedName>
</protein>
<dbReference type="GeneID" id="71982924"/>
<dbReference type="GO" id="GO:0016020">
    <property type="term" value="C:membrane"/>
    <property type="evidence" value="ECO:0007669"/>
    <property type="project" value="UniProtKB-SubCell"/>
</dbReference>
<proteinExistence type="predicted"/>
<dbReference type="GO" id="GO:0030003">
    <property type="term" value="P:intracellular monoatomic cation homeostasis"/>
    <property type="evidence" value="ECO:0007669"/>
    <property type="project" value="UniProtKB-ARBA"/>
</dbReference>
<dbReference type="AlphaFoldDB" id="A0A9Q8LB34"/>
<dbReference type="InterPro" id="IPR027469">
    <property type="entry name" value="Cation_efflux_TMD_sf"/>
</dbReference>
<keyword evidence="2" id="KW-0813">Transport</keyword>
<keyword evidence="4 7" id="KW-1133">Transmembrane helix</keyword>
<evidence type="ECO:0000256" key="1">
    <source>
        <dbReference type="ARBA" id="ARBA00004141"/>
    </source>
</evidence>
<evidence type="ECO:0000256" key="5">
    <source>
        <dbReference type="ARBA" id="ARBA00023136"/>
    </source>
</evidence>
<evidence type="ECO:0000313" key="10">
    <source>
        <dbReference type="Proteomes" id="UP000756132"/>
    </source>
</evidence>
<dbReference type="FunFam" id="1.20.1510.10:FF:000005">
    <property type="entry name" value="Putative Cation diffusion facilitator 1"/>
    <property type="match status" value="1"/>
</dbReference>
<feature type="transmembrane region" description="Helical" evidence="7">
    <location>
        <begin position="270"/>
        <end position="290"/>
    </location>
</feature>
<dbReference type="SUPFAM" id="SSF160240">
    <property type="entry name" value="Cation efflux protein cytoplasmic domain-like"/>
    <property type="match status" value="1"/>
</dbReference>
<feature type="transmembrane region" description="Helical" evidence="7">
    <location>
        <begin position="200"/>
        <end position="222"/>
    </location>
</feature>
<evidence type="ECO:0000313" key="9">
    <source>
        <dbReference type="EMBL" id="UJO13989.1"/>
    </source>
</evidence>
<feature type="region of interest" description="Disordered" evidence="6">
    <location>
        <begin position="1"/>
        <end position="73"/>
    </location>
</feature>
<keyword evidence="10" id="KW-1185">Reference proteome</keyword>
<evidence type="ECO:0000259" key="8">
    <source>
        <dbReference type="Pfam" id="PF01545"/>
    </source>
</evidence>
<dbReference type="SUPFAM" id="SSF161111">
    <property type="entry name" value="Cation efflux protein transmembrane domain-like"/>
    <property type="match status" value="1"/>
</dbReference>
<reference evidence="9" key="1">
    <citation type="submission" date="2021-12" db="EMBL/GenBank/DDBJ databases">
        <authorList>
            <person name="Zaccaron A."/>
            <person name="Stergiopoulos I."/>
        </authorList>
    </citation>
    <scope>NUCLEOTIDE SEQUENCE</scope>
    <source>
        <strain evidence="9">Race5_Kim</strain>
    </source>
</reference>
<dbReference type="KEGG" id="ffu:CLAFUR5_03046"/>
<dbReference type="FunFam" id="3.30.70.1350:FF:000012">
    <property type="entry name" value="Cation diffusion facilitator 10"/>
    <property type="match status" value="1"/>
</dbReference>
<feature type="domain" description="Cation efflux protein transmembrane" evidence="8">
    <location>
        <begin position="204"/>
        <end position="393"/>
    </location>
</feature>
<reference evidence="9" key="2">
    <citation type="journal article" date="2022" name="Microb. Genom.">
        <title>A chromosome-scale genome assembly of the tomato pathogen Cladosporium fulvum reveals a compartmentalized genome architecture and the presence of a dispensable chromosome.</title>
        <authorList>
            <person name="Zaccaron A.Z."/>
            <person name="Chen L.H."/>
            <person name="Samaras A."/>
            <person name="Stergiopoulos I."/>
        </authorList>
    </citation>
    <scope>NUCLEOTIDE SEQUENCE</scope>
    <source>
        <strain evidence="9">Race5_Kim</strain>
    </source>
</reference>
<dbReference type="Gene3D" id="3.30.70.1350">
    <property type="entry name" value="Cation efflux protein, cytoplasmic domain"/>
    <property type="match status" value="1"/>
</dbReference>
<keyword evidence="5 7" id="KW-0472">Membrane</keyword>
<dbReference type="Pfam" id="PF01545">
    <property type="entry name" value="Cation_efflux"/>
    <property type="match status" value="1"/>
</dbReference>
<dbReference type="Proteomes" id="UP000756132">
    <property type="component" value="Chromosome 2"/>
</dbReference>
<organism evidence="9 10">
    <name type="scientific">Passalora fulva</name>
    <name type="common">Tomato leaf mold</name>
    <name type="synonym">Cladosporium fulvum</name>
    <dbReference type="NCBI Taxonomy" id="5499"/>
    <lineage>
        <taxon>Eukaryota</taxon>
        <taxon>Fungi</taxon>
        <taxon>Dikarya</taxon>
        <taxon>Ascomycota</taxon>
        <taxon>Pezizomycotina</taxon>
        <taxon>Dothideomycetes</taxon>
        <taxon>Dothideomycetidae</taxon>
        <taxon>Mycosphaerellales</taxon>
        <taxon>Mycosphaerellaceae</taxon>
        <taxon>Fulvia</taxon>
    </lineage>
</organism>
<feature type="compositionally biased region" description="Basic and acidic residues" evidence="6">
    <location>
        <begin position="55"/>
        <end position="73"/>
    </location>
</feature>
<feature type="transmembrane region" description="Helical" evidence="7">
    <location>
        <begin position="228"/>
        <end position="249"/>
    </location>
</feature>
<dbReference type="Gene3D" id="1.20.1510.10">
    <property type="entry name" value="Cation efflux protein transmembrane domain"/>
    <property type="match status" value="1"/>
</dbReference>
<name>A0A9Q8LB34_PASFU</name>
<feature type="compositionally biased region" description="Basic and acidic residues" evidence="6">
    <location>
        <begin position="33"/>
        <end position="42"/>
    </location>
</feature>
<dbReference type="InterPro" id="IPR050291">
    <property type="entry name" value="CDF_Transporter"/>
</dbReference>
<dbReference type="PANTHER" id="PTHR43840:SF11">
    <property type="entry name" value="CATION DIFFUSION FACILITATOR 10"/>
    <property type="match status" value="1"/>
</dbReference>
<dbReference type="EMBL" id="CP090164">
    <property type="protein sequence ID" value="UJO13989.1"/>
    <property type="molecule type" value="Genomic_DNA"/>
</dbReference>
<dbReference type="OrthoDB" id="78296at2759"/>
<dbReference type="GO" id="GO:0098771">
    <property type="term" value="P:inorganic ion homeostasis"/>
    <property type="evidence" value="ECO:0007669"/>
    <property type="project" value="UniProtKB-ARBA"/>
</dbReference>
<evidence type="ECO:0000256" key="2">
    <source>
        <dbReference type="ARBA" id="ARBA00022448"/>
    </source>
</evidence>
<evidence type="ECO:0000256" key="6">
    <source>
        <dbReference type="SAM" id="MobiDB-lite"/>
    </source>
</evidence>
<dbReference type="GO" id="GO:0008324">
    <property type="term" value="F:monoatomic cation transmembrane transporter activity"/>
    <property type="evidence" value="ECO:0007669"/>
    <property type="project" value="InterPro"/>
</dbReference>
<dbReference type="RefSeq" id="XP_047758355.1">
    <property type="nucleotide sequence ID" value="XM_047902194.1"/>
</dbReference>
<keyword evidence="3 7" id="KW-0812">Transmembrane</keyword>
<evidence type="ECO:0000256" key="7">
    <source>
        <dbReference type="SAM" id="Phobius"/>
    </source>
</evidence>
<dbReference type="OMA" id="DCKTDVY"/>